<dbReference type="Pfam" id="PF07282">
    <property type="entry name" value="Cas12f1-like_TNB"/>
    <property type="match status" value="1"/>
</dbReference>
<comment type="caution">
    <text evidence="3">The sequence shown here is derived from an EMBL/GenBank/DDBJ whole genome shotgun (WGS) entry which is preliminary data.</text>
</comment>
<evidence type="ECO:0000259" key="2">
    <source>
        <dbReference type="Pfam" id="PF07282"/>
    </source>
</evidence>
<dbReference type="InterPro" id="IPR010095">
    <property type="entry name" value="Cas12f1-like_TNB"/>
</dbReference>
<gene>
    <name evidence="3" type="ORF">S06H3_31141</name>
</gene>
<reference evidence="3" key="1">
    <citation type="journal article" date="2014" name="Front. Microbiol.">
        <title>High frequency of phylogenetically diverse reductive dehalogenase-homologous genes in deep subseafloor sedimentary metagenomes.</title>
        <authorList>
            <person name="Kawai M."/>
            <person name="Futagami T."/>
            <person name="Toyoda A."/>
            <person name="Takaki Y."/>
            <person name="Nishi S."/>
            <person name="Hori S."/>
            <person name="Arai W."/>
            <person name="Tsubouchi T."/>
            <person name="Morono Y."/>
            <person name="Uchiyama I."/>
            <person name="Ito T."/>
            <person name="Fujiyama A."/>
            <person name="Inagaki F."/>
            <person name="Takami H."/>
        </authorList>
    </citation>
    <scope>NUCLEOTIDE SEQUENCE</scope>
    <source>
        <strain evidence="3">Expedition CK06-06</strain>
    </source>
</reference>
<evidence type="ECO:0000256" key="1">
    <source>
        <dbReference type="ARBA" id="ARBA00023125"/>
    </source>
</evidence>
<proteinExistence type="predicted"/>
<dbReference type="NCBIfam" id="NF040570">
    <property type="entry name" value="guided_TnpB"/>
    <property type="match status" value="1"/>
</dbReference>
<dbReference type="AlphaFoldDB" id="X1MYB6"/>
<dbReference type="EMBL" id="BARV01018408">
    <property type="protein sequence ID" value="GAI19645.1"/>
    <property type="molecule type" value="Genomic_DNA"/>
</dbReference>
<name>X1MYB6_9ZZZZ</name>
<dbReference type="NCBIfam" id="TIGR01766">
    <property type="entry name" value="IS200/IS605 family accessory protein TnpB-like domain"/>
    <property type="match status" value="1"/>
</dbReference>
<evidence type="ECO:0000313" key="3">
    <source>
        <dbReference type="EMBL" id="GAI19645.1"/>
    </source>
</evidence>
<protein>
    <recommendedName>
        <fullName evidence="2">Cas12f1-like TNB domain-containing protein</fullName>
    </recommendedName>
</protein>
<dbReference type="GO" id="GO:0003677">
    <property type="term" value="F:DNA binding"/>
    <property type="evidence" value="ECO:0007669"/>
    <property type="project" value="UniProtKB-KW"/>
</dbReference>
<feature type="domain" description="Cas12f1-like TNB" evidence="2">
    <location>
        <begin position="40"/>
        <end position="105"/>
    </location>
</feature>
<organism evidence="3">
    <name type="scientific">marine sediment metagenome</name>
    <dbReference type="NCBI Taxonomy" id="412755"/>
    <lineage>
        <taxon>unclassified sequences</taxon>
        <taxon>metagenomes</taxon>
        <taxon>ecological metagenomes</taxon>
    </lineage>
</organism>
<keyword evidence="1" id="KW-0238">DNA-binding</keyword>
<sequence length="137" mass="15210">LHKLSSRLVKNFQLIAFEKLNIKAMIKNHHLSKSISDASWSIFLQQLKYKAEEAGIWAIEVNSKNTTQVCSGCGAIVFKTLATRKHKCPKCILTIDRDINAARNILKLALSTVGTTGINACGVERLLPTTKQEALYL</sequence>
<feature type="non-terminal residue" evidence="3">
    <location>
        <position position="1"/>
    </location>
</feature>
<accession>X1MYB6</accession>